<dbReference type="SUPFAM" id="SSF52172">
    <property type="entry name" value="CheY-like"/>
    <property type="match status" value="1"/>
</dbReference>
<dbReference type="AlphaFoldDB" id="A0A060NTY4"/>
<protein>
    <submittedName>
        <fullName evidence="9">Response regulator containing a CheY-like receiver domain and an HTH DNA-binding domain</fullName>
    </submittedName>
</protein>
<dbReference type="PROSITE" id="PS50043">
    <property type="entry name" value="HTH_LUXR_2"/>
    <property type="match status" value="1"/>
</dbReference>
<keyword evidence="10" id="KW-1185">Reference proteome</keyword>
<evidence type="ECO:0000256" key="6">
    <source>
        <dbReference type="SAM" id="MobiDB-lite"/>
    </source>
</evidence>
<evidence type="ECO:0000256" key="4">
    <source>
        <dbReference type="ARBA" id="ARBA00023163"/>
    </source>
</evidence>
<sequence>MNPAPTPPIRLLVVDDHNLFRRGLIALLAQDARFEVVGEAADASQALQVLGQQRPDLVLLDNHMPGVLGVQAIADLKRAQPGVRVLMLTVSENVEDLAAGLRAGADGYLVKTINTDALCDSIQRVWDGDSVISPEMMGKLVGLLRHPPDTPSAAPANPAADSAPAAARSQALHALNPKDPIHTLSPRESEILKLIAKGDSNKHIARALGIAETTVKIHVQHILRKLNLSNRVHAAVYASERGLS</sequence>
<dbReference type="SMART" id="SM00421">
    <property type="entry name" value="HTH_LUXR"/>
    <property type="match status" value="1"/>
</dbReference>
<dbReference type="RefSeq" id="WP_045534287.1">
    <property type="nucleotide sequence ID" value="NZ_AP014569.1"/>
</dbReference>
<dbReference type="SMART" id="SM00448">
    <property type="entry name" value="REC"/>
    <property type="match status" value="1"/>
</dbReference>
<dbReference type="PRINTS" id="PR00038">
    <property type="entry name" value="HTHLUXR"/>
</dbReference>
<keyword evidence="4" id="KW-0804">Transcription</keyword>
<dbReference type="CDD" id="cd17535">
    <property type="entry name" value="REC_NarL-like"/>
    <property type="match status" value="1"/>
</dbReference>
<dbReference type="SUPFAM" id="SSF46894">
    <property type="entry name" value="C-terminal effector domain of the bipartite response regulators"/>
    <property type="match status" value="1"/>
</dbReference>
<gene>
    <name evidence="9" type="ORF">SMCB_0096</name>
</gene>
<reference evidence="9 10" key="1">
    <citation type="journal article" date="2014" name="Nat. Commun.">
        <title>Physiological and genomic features of highly alkaliphilic hydrogen-utilizing Betaproteobacteria from a continental serpentinizing site.</title>
        <authorList>
            <person name="Suzuki S."/>
            <person name="Kuenen J.G."/>
            <person name="Schipper K."/>
            <person name="van der Velde S."/>
            <person name="Ishii S."/>
            <person name="Wu A."/>
            <person name="Sorokin D.Y."/>
            <person name="Tenney A."/>
            <person name="Meng X.Y."/>
            <person name="Morrill P.L."/>
            <person name="Kamagata Y."/>
            <person name="Muyzer G."/>
            <person name="Nealson K.H."/>
        </authorList>
    </citation>
    <scope>NUCLEOTIDE SEQUENCE [LARGE SCALE GENOMIC DNA]</scope>
    <source>
        <strain evidence="9 10">B1</strain>
    </source>
</reference>
<dbReference type="PROSITE" id="PS50110">
    <property type="entry name" value="RESPONSE_REGULATORY"/>
    <property type="match status" value="1"/>
</dbReference>
<dbReference type="GO" id="GO:0006355">
    <property type="term" value="P:regulation of DNA-templated transcription"/>
    <property type="evidence" value="ECO:0007669"/>
    <property type="project" value="InterPro"/>
</dbReference>
<feature type="region of interest" description="Disordered" evidence="6">
    <location>
        <begin position="145"/>
        <end position="169"/>
    </location>
</feature>
<dbReference type="InterPro" id="IPR039420">
    <property type="entry name" value="WalR-like"/>
</dbReference>
<evidence type="ECO:0000256" key="2">
    <source>
        <dbReference type="ARBA" id="ARBA00023015"/>
    </source>
</evidence>
<dbReference type="Pfam" id="PF00072">
    <property type="entry name" value="Response_reg"/>
    <property type="match status" value="1"/>
</dbReference>
<dbReference type="InterPro" id="IPR000792">
    <property type="entry name" value="Tscrpt_reg_LuxR_C"/>
</dbReference>
<keyword evidence="2" id="KW-0805">Transcription regulation</keyword>
<dbReference type="OrthoDB" id="3374006at2"/>
<evidence type="ECO:0000313" key="9">
    <source>
        <dbReference type="EMBL" id="BAO82324.1"/>
    </source>
</evidence>
<dbReference type="PROSITE" id="PS00622">
    <property type="entry name" value="HTH_LUXR_1"/>
    <property type="match status" value="1"/>
</dbReference>
<dbReference type="HOGENOM" id="CLU_000445_90_10_4"/>
<dbReference type="EMBL" id="AP014569">
    <property type="protein sequence ID" value="BAO82324.1"/>
    <property type="molecule type" value="Genomic_DNA"/>
</dbReference>
<dbReference type="CDD" id="cd06170">
    <property type="entry name" value="LuxR_C_like"/>
    <property type="match status" value="1"/>
</dbReference>
<name>A0A060NTY4_9BURK</name>
<evidence type="ECO:0000259" key="8">
    <source>
        <dbReference type="PROSITE" id="PS50110"/>
    </source>
</evidence>
<dbReference type="GO" id="GO:0003677">
    <property type="term" value="F:DNA binding"/>
    <property type="evidence" value="ECO:0007669"/>
    <property type="project" value="UniProtKB-KW"/>
</dbReference>
<dbReference type="GO" id="GO:0000160">
    <property type="term" value="P:phosphorelay signal transduction system"/>
    <property type="evidence" value="ECO:0007669"/>
    <property type="project" value="InterPro"/>
</dbReference>
<proteinExistence type="predicted"/>
<feature type="compositionally biased region" description="Low complexity" evidence="6">
    <location>
        <begin position="151"/>
        <end position="167"/>
    </location>
</feature>
<dbReference type="PANTHER" id="PTHR43214">
    <property type="entry name" value="TWO-COMPONENT RESPONSE REGULATOR"/>
    <property type="match status" value="1"/>
</dbReference>
<evidence type="ECO:0000256" key="1">
    <source>
        <dbReference type="ARBA" id="ARBA00022553"/>
    </source>
</evidence>
<evidence type="ECO:0000256" key="5">
    <source>
        <dbReference type="PROSITE-ProRule" id="PRU00169"/>
    </source>
</evidence>
<accession>A0A060NTY4</accession>
<dbReference type="InterPro" id="IPR011006">
    <property type="entry name" value="CheY-like_superfamily"/>
</dbReference>
<dbReference type="Proteomes" id="UP000066014">
    <property type="component" value="Chromosome"/>
</dbReference>
<dbReference type="InterPro" id="IPR016032">
    <property type="entry name" value="Sig_transdc_resp-reg_C-effctor"/>
</dbReference>
<evidence type="ECO:0000313" key="10">
    <source>
        <dbReference type="Proteomes" id="UP000066014"/>
    </source>
</evidence>
<feature type="domain" description="Response regulatory" evidence="8">
    <location>
        <begin position="10"/>
        <end position="126"/>
    </location>
</feature>
<evidence type="ECO:0000256" key="3">
    <source>
        <dbReference type="ARBA" id="ARBA00023125"/>
    </source>
</evidence>
<dbReference type="InterPro" id="IPR001789">
    <property type="entry name" value="Sig_transdc_resp-reg_receiver"/>
</dbReference>
<evidence type="ECO:0000259" key="7">
    <source>
        <dbReference type="PROSITE" id="PS50043"/>
    </source>
</evidence>
<keyword evidence="1 5" id="KW-0597">Phosphoprotein</keyword>
<dbReference type="KEGG" id="cbab:SMCB_0096"/>
<dbReference type="PANTHER" id="PTHR43214:SF41">
    <property type="entry name" value="NITRATE_NITRITE RESPONSE REGULATOR PROTEIN NARP"/>
    <property type="match status" value="1"/>
</dbReference>
<dbReference type="STRING" id="1458426.SMCB_0096"/>
<organism evidence="9 10">
    <name type="scientific">Serpentinimonas maccroryi</name>
    <dbReference type="NCBI Taxonomy" id="1458426"/>
    <lineage>
        <taxon>Bacteria</taxon>
        <taxon>Pseudomonadati</taxon>
        <taxon>Pseudomonadota</taxon>
        <taxon>Betaproteobacteria</taxon>
        <taxon>Burkholderiales</taxon>
        <taxon>Comamonadaceae</taxon>
        <taxon>Serpentinimonas</taxon>
    </lineage>
</organism>
<dbReference type="InterPro" id="IPR058245">
    <property type="entry name" value="NreC/VraR/RcsB-like_REC"/>
</dbReference>
<feature type="modified residue" description="4-aspartylphosphate" evidence="5">
    <location>
        <position position="61"/>
    </location>
</feature>
<dbReference type="Gene3D" id="3.40.50.2300">
    <property type="match status" value="1"/>
</dbReference>
<feature type="domain" description="HTH luxR-type" evidence="7">
    <location>
        <begin position="177"/>
        <end position="242"/>
    </location>
</feature>
<dbReference type="Pfam" id="PF00196">
    <property type="entry name" value="GerE"/>
    <property type="match status" value="1"/>
</dbReference>
<keyword evidence="3 9" id="KW-0238">DNA-binding</keyword>